<name>A0AAP8SVC0_9VIBR</name>
<dbReference type="AlphaFoldDB" id="A0AAP8SVC0"/>
<accession>A0AAP8SVC0</accession>
<evidence type="ECO:0008006" key="4">
    <source>
        <dbReference type="Google" id="ProtNLM"/>
    </source>
</evidence>
<comment type="caution">
    <text evidence="2">The sequence shown here is derived from an EMBL/GenBank/DDBJ whole genome shotgun (WGS) entry which is preliminary data.</text>
</comment>
<feature type="chain" id="PRO_5043017271" description="Spore coat protein U domain-containing protein" evidence="1">
    <location>
        <begin position="22"/>
        <end position="169"/>
    </location>
</feature>
<reference evidence="3" key="1">
    <citation type="submission" date="2016-07" db="EMBL/GenBank/DDBJ databases">
        <title>Nontailed viruses are major unrecognized killers of bacteria in the ocean.</title>
        <authorList>
            <person name="Kauffman K."/>
            <person name="Hussain F."/>
            <person name="Yang J."/>
            <person name="Arevalo P."/>
            <person name="Brown J."/>
            <person name="Cutler M."/>
            <person name="Kelly L."/>
            <person name="Polz M.F."/>
        </authorList>
    </citation>
    <scope>NUCLEOTIDE SEQUENCE [LARGE SCALE GENOMIC DNA]</scope>
    <source>
        <strain evidence="3">10N.222.49.A5</strain>
    </source>
</reference>
<dbReference type="EMBL" id="MDBO01000115">
    <property type="protein sequence ID" value="PMP06914.1"/>
    <property type="molecule type" value="Genomic_DNA"/>
</dbReference>
<evidence type="ECO:0000313" key="2">
    <source>
        <dbReference type="EMBL" id="PMP06914.1"/>
    </source>
</evidence>
<evidence type="ECO:0000256" key="1">
    <source>
        <dbReference type="SAM" id="SignalP"/>
    </source>
</evidence>
<gene>
    <name evidence="2" type="ORF">BCS93_16905</name>
</gene>
<feature type="signal peptide" evidence="1">
    <location>
        <begin position="1"/>
        <end position="21"/>
    </location>
</feature>
<evidence type="ECO:0000313" key="3">
    <source>
        <dbReference type="Proteomes" id="UP000235611"/>
    </source>
</evidence>
<protein>
    <recommendedName>
        <fullName evidence="4">Spore coat protein U domain-containing protein</fullName>
    </recommendedName>
</protein>
<keyword evidence="1" id="KW-0732">Signal</keyword>
<organism evidence="2 3">
    <name type="scientific">Vibrio breoganii</name>
    <dbReference type="NCBI Taxonomy" id="553239"/>
    <lineage>
        <taxon>Bacteria</taxon>
        <taxon>Pseudomonadati</taxon>
        <taxon>Pseudomonadota</taxon>
        <taxon>Gammaproteobacteria</taxon>
        <taxon>Vibrionales</taxon>
        <taxon>Vibrionaceae</taxon>
        <taxon>Vibrio</taxon>
    </lineage>
</organism>
<dbReference type="Proteomes" id="UP000235611">
    <property type="component" value="Unassembled WGS sequence"/>
</dbReference>
<dbReference type="RefSeq" id="WP_017243029.1">
    <property type="nucleotide sequence ID" value="NZ_MCTP01000079.1"/>
</dbReference>
<sequence>MKMRILSATIIALSGVGAANALDLNIDPNGSNTGEIQLTGEIEKKCVLDLSKFNGQAQVIDLSYPAKQTAGRSIVAWCNNYVAPLVTFESANDWNLVSDSDEAIPYNTWMDGSGDLSLLSGVPLPDTAFVTQTKKGETWGRPIRYTPVVNGFETAGTYTDTITVTFEPN</sequence>
<proteinExistence type="predicted"/>